<accession>A0ABU3CH57</accession>
<comment type="caution">
    <text evidence="9">The sequence shown here is derived from an EMBL/GenBank/DDBJ whole genome shotgun (WGS) entry which is preliminary data.</text>
</comment>
<name>A0ABU3CH57_9FLAO</name>
<keyword evidence="2" id="KW-0378">Hydrolase</keyword>
<dbReference type="PROSITE" id="PS00608">
    <property type="entry name" value="GLYCOSYL_HYDROL_F2_2"/>
    <property type="match status" value="1"/>
</dbReference>
<dbReference type="Gene3D" id="2.60.120.260">
    <property type="entry name" value="Galactose-binding domain-like"/>
    <property type="match status" value="1"/>
</dbReference>
<dbReference type="InterPro" id="IPR051913">
    <property type="entry name" value="GH2_Domain-Containing"/>
</dbReference>
<dbReference type="SUPFAM" id="SSF51445">
    <property type="entry name" value="(Trans)glycosidases"/>
    <property type="match status" value="1"/>
</dbReference>
<dbReference type="InterPro" id="IPR006103">
    <property type="entry name" value="Glyco_hydro_2_cat"/>
</dbReference>
<feature type="domain" description="Glycoside hydrolase family 2 immunoglobulin-like beta-sandwich" evidence="4">
    <location>
        <begin position="197"/>
        <end position="299"/>
    </location>
</feature>
<feature type="domain" description="Glycoside hydrolase family 2" evidence="8">
    <location>
        <begin position="718"/>
        <end position="819"/>
    </location>
</feature>
<dbReference type="InterPro" id="IPR008964">
    <property type="entry name" value="Invasin/intimin_cell_adhesion"/>
</dbReference>
<evidence type="ECO:0000259" key="5">
    <source>
        <dbReference type="Pfam" id="PF02836"/>
    </source>
</evidence>
<feature type="domain" description="Glycosyl hydrolases family 2 sugar binding" evidence="6">
    <location>
        <begin position="37"/>
        <end position="186"/>
    </location>
</feature>
<dbReference type="Proteomes" id="UP001245285">
    <property type="component" value="Unassembled WGS sequence"/>
</dbReference>
<dbReference type="InterPro" id="IPR006102">
    <property type="entry name" value="Ig-like_GH2"/>
</dbReference>
<keyword evidence="3" id="KW-0326">Glycosidase</keyword>
<dbReference type="Pfam" id="PF18565">
    <property type="entry name" value="Glyco_hydro2_C5"/>
    <property type="match status" value="1"/>
</dbReference>
<reference evidence="9 10" key="1">
    <citation type="submission" date="2023-09" db="EMBL/GenBank/DDBJ databases">
        <authorList>
            <person name="Rey-Velasco X."/>
        </authorList>
    </citation>
    <scope>NUCLEOTIDE SEQUENCE [LARGE SCALE GENOMIC DNA]</scope>
    <source>
        <strain evidence="9 10">F260</strain>
    </source>
</reference>
<dbReference type="InterPro" id="IPR032311">
    <property type="entry name" value="DUF4982"/>
</dbReference>
<evidence type="ECO:0000259" key="6">
    <source>
        <dbReference type="Pfam" id="PF02837"/>
    </source>
</evidence>
<evidence type="ECO:0000256" key="2">
    <source>
        <dbReference type="ARBA" id="ARBA00022801"/>
    </source>
</evidence>
<sequence>MNFRNLNPLYLLLLCSLVSCQDEQEKAAFEERKIAFNSEWQFHLNDSVQDTDTISENTNWRTLNVPHDWSIEGDFSPEHPAGTGGGALPGGLGWYKKSFTLEEKDSTKVTSVMFDGVYHNSEVWINGNYLGKRPNGYMGFQYELTPYLNYGETENELLVKVDNSKQPNSRWYSGSGIYRNVWLITTDKLHVTKWGTFVTTPEVSKDSASVNIELKIANAYPKSKTAIIRTTFFQAANEVASVSEKIKIEANSEEKITQRTSIKNPKLWSVEEPQLYTAVTEISIDGEVVDQYKTPFGIRSFEFDLEEGFILNGKQTKIKGVCLHHDLGPLGAAINTRAIERQLEIMKEMGVNGIRTAHNPPAPELLDLCDKMGFIVQDESFDIWEQGKTEYDYSNHWDEWYELDHRDMLLRDRNHPSIFMWSIGNEIPEQWSERGAELGRKLANITRNIDSTRPITAAMNPPIHTGDEDVTLQFDEPQQPNALAGSGALDIIGYNYAHQTYPKHQVNFPNTPFIATETTSALATRGYYEFPSDTIKVWPVRWDIPFDGGNPDNTISAFDQVRTPWGSTHEETWKVIKKHDFLSGFYIWTGFDYLGEPTPYTWPSRSSYFGIVDLAGFPKDSYYMYKSEWTNEYVLHILPHWNWEEGQTVDIWAYYNNADEVELFVNGESKGIKRKEGDDLHVMWRFPYKPGTLKAISRKDGNIVLEKEIKTAGEPAKLNLEADRKTIKADGQDLSFITVTITDEDGTLAPRADNLVHFELSKGGKIVGVASGDPTNHESFKGTKHSALSGKVLVIVQSGKDAGSVELTATSEGLEAATTTINFE</sequence>
<dbReference type="Pfam" id="PF02837">
    <property type="entry name" value="Glyco_hydro_2_N"/>
    <property type="match status" value="1"/>
</dbReference>
<dbReference type="PRINTS" id="PR00132">
    <property type="entry name" value="GLHYDRLASE2"/>
</dbReference>
<feature type="domain" description="Glycoside hydrolase family 2 catalytic" evidence="5">
    <location>
        <begin position="307"/>
        <end position="460"/>
    </location>
</feature>
<dbReference type="PROSITE" id="PS51257">
    <property type="entry name" value="PROKAR_LIPOPROTEIN"/>
    <property type="match status" value="1"/>
</dbReference>
<dbReference type="InterPro" id="IPR036156">
    <property type="entry name" value="Beta-gal/glucu_dom_sf"/>
</dbReference>
<dbReference type="PANTHER" id="PTHR42732:SF1">
    <property type="entry name" value="BETA-MANNOSIDASE"/>
    <property type="match status" value="1"/>
</dbReference>
<dbReference type="InterPro" id="IPR048229">
    <property type="entry name" value="GalB-like"/>
</dbReference>
<comment type="similarity">
    <text evidence="1">Belongs to the glycosyl hydrolase 2 family.</text>
</comment>
<gene>
    <name evidence="9" type="primary">galB</name>
    <name evidence="9" type="ORF">RM545_02670</name>
</gene>
<evidence type="ECO:0000259" key="8">
    <source>
        <dbReference type="Pfam" id="PF18565"/>
    </source>
</evidence>
<dbReference type="InterPro" id="IPR008979">
    <property type="entry name" value="Galactose-bd-like_sf"/>
</dbReference>
<feature type="domain" description="DUF4982" evidence="7">
    <location>
        <begin position="646"/>
        <end position="704"/>
    </location>
</feature>
<dbReference type="NCBIfam" id="NF041463">
    <property type="entry name" value="GalB"/>
    <property type="match status" value="1"/>
</dbReference>
<dbReference type="InterPro" id="IPR040605">
    <property type="entry name" value="Glyco_hydro2_dom5"/>
</dbReference>
<proteinExistence type="inferred from homology"/>
<dbReference type="InterPro" id="IPR013783">
    <property type="entry name" value="Ig-like_fold"/>
</dbReference>
<dbReference type="InterPro" id="IPR006104">
    <property type="entry name" value="Glyco_hydro_2_N"/>
</dbReference>
<dbReference type="RefSeq" id="WP_311493774.1">
    <property type="nucleotide sequence ID" value="NZ_JAVRHO010000003.1"/>
</dbReference>
<dbReference type="Gene3D" id="2.60.40.10">
    <property type="entry name" value="Immunoglobulins"/>
    <property type="match status" value="3"/>
</dbReference>
<dbReference type="InterPro" id="IPR017853">
    <property type="entry name" value="GH"/>
</dbReference>
<dbReference type="InterPro" id="IPR023232">
    <property type="entry name" value="Glyco_hydro_2_AS"/>
</dbReference>
<dbReference type="Pfam" id="PF00703">
    <property type="entry name" value="Glyco_hydro_2"/>
    <property type="match status" value="1"/>
</dbReference>
<evidence type="ECO:0000259" key="7">
    <source>
        <dbReference type="Pfam" id="PF16355"/>
    </source>
</evidence>
<protein>
    <submittedName>
        <fullName evidence="9">Beta-galactosidase GalB</fullName>
    </submittedName>
</protein>
<evidence type="ECO:0000259" key="4">
    <source>
        <dbReference type="Pfam" id="PF00703"/>
    </source>
</evidence>
<dbReference type="Gene3D" id="3.20.20.80">
    <property type="entry name" value="Glycosidases"/>
    <property type="match status" value="1"/>
</dbReference>
<evidence type="ECO:0000313" key="10">
    <source>
        <dbReference type="Proteomes" id="UP001245285"/>
    </source>
</evidence>
<evidence type="ECO:0000313" key="9">
    <source>
        <dbReference type="EMBL" id="MDT0645583.1"/>
    </source>
</evidence>
<dbReference type="SUPFAM" id="SSF49785">
    <property type="entry name" value="Galactose-binding domain-like"/>
    <property type="match status" value="1"/>
</dbReference>
<dbReference type="EMBL" id="JAVRHO010000003">
    <property type="protein sequence ID" value="MDT0645583.1"/>
    <property type="molecule type" value="Genomic_DNA"/>
</dbReference>
<dbReference type="SUPFAM" id="SSF49373">
    <property type="entry name" value="Invasin/intimin cell-adhesion fragments"/>
    <property type="match status" value="1"/>
</dbReference>
<evidence type="ECO:0000256" key="3">
    <source>
        <dbReference type="ARBA" id="ARBA00023295"/>
    </source>
</evidence>
<dbReference type="PANTHER" id="PTHR42732">
    <property type="entry name" value="BETA-GALACTOSIDASE"/>
    <property type="match status" value="1"/>
</dbReference>
<dbReference type="Pfam" id="PF02836">
    <property type="entry name" value="Glyco_hydro_2_C"/>
    <property type="match status" value="1"/>
</dbReference>
<dbReference type="Pfam" id="PF16355">
    <property type="entry name" value="DUF4982"/>
    <property type="match status" value="1"/>
</dbReference>
<dbReference type="InterPro" id="IPR006101">
    <property type="entry name" value="Glyco_hydro_2"/>
</dbReference>
<organism evidence="9 10">
    <name type="scientific">Autumnicola lenta</name>
    <dbReference type="NCBI Taxonomy" id="3075593"/>
    <lineage>
        <taxon>Bacteria</taxon>
        <taxon>Pseudomonadati</taxon>
        <taxon>Bacteroidota</taxon>
        <taxon>Flavobacteriia</taxon>
        <taxon>Flavobacteriales</taxon>
        <taxon>Flavobacteriaceae</taxon>
        <taxon>Autumnicola</taxon>
    </lineage>
</organism>
<keyword evidence="10" id="KW-1185">Reference proteome</keyword>
<dbReference type="SUPFAM" id="SSF49303">
    <property type="entry name" value="beta-Galactosidase/glucuronidase domain"/>
    <property type="match status" value="1"/>
</dbReference>
<evidence type="ECO:0000256" key="1">
    <source>
        <dbReference type="ARBA" id="ARBA00007401"/>
    </source>
</evidence>